<dbReference type="AlphaFoldDB" id="A0AAV5S1N1"/>
<feature type="region of interest" description="Disordered" evidence="1">
    <location>
        <begin position="348"/>
        <end position="369"/>
    </location>
</feature>
<dbReference type="EMBL" id="BTGD01000013">
    <property type="protein sequence ID" value="GMM57633.1"/>
    <property type="molecule type" value="Genomic_DNA"/>
</dbReference>
<evidence type="ECO:0000256" key="1">
    <source>
        <dbReference type="SAM" id="MobiDB-lite"/>
    </source>
</evidence>
<dbReference type="GO" id="GO:0003677">
    <property type="term" value="F:DNA binding"/>
    <property type="evidence" value="ECO:0007669"/>
    <property type="project" value="InterPro"/>
</dbReference>
<evidence type="ECO:0000313" key="3">
    <source>
        <dbReference type="EMBL" id="GMM57633.1"/>
    </source>
</evidence>
<dbReference type="GO" id="GO:0061982">
    <property type="term" value="P:meiosis I cell cycle process"/>
    <property type="evidence" value="ECO:0007669"/>
    <property type="project" value="UniProtKB-ARBA"/>
</dbReference>
<evidence type="ECO:0000313" key="4">
    <source>
        <dbReference type="Proteomes" id="UP001377567"/>
    </source>
</evidence>
<feature type="compositionally biased region" description="Basic and acidic residues" evidence="1">
    <location>
        <begin position="42"/>
        <end position="52"/>
    </location>
</feature>
<dbReference type="SMART" id="SM00891">
    <property type="entry name" value="ERCC4"/>
    <property type="match status" value="1"/>
</dbReference>
<comment type="caution">
    <text evidence="3">The sequence shown here is derived from an EMBL/GenBank/DDBJ whole genome shotgun (WGS) entry which is preliminary data.</text>
</comment>
<gene>
    <name evidence="3" type="ORF">DAKH74_042490</name>
</gene>
<dbReference type="GO" id="GO:0006310">
    <property type="term" value="P:DNA recombination"/>
    <property type="evidence" value="ECO:0007669"/>
    <property type="project" value="UniProtKB-ARBA"/>
</dbReference>
<feature type="compositionally biased region" description="Polar residues" evidence="1">
    <location>
        <begin position="280"/>
        <end position="289"/>
    </location>
</feature>
<feature type="domain" description="ERCC4" evidence="2">
    <location>
        <begin position="469"/>
        <end position="709"/>
    </location>
</feature>
<evidence type="ECO:0000259" key="2">
    <source>
        <dbReference type="SMART" id="SM00891"/>
    </source>
</evidence>
<keyword evidence="4" id="KW-1185">Reference proteome</keyword>
<accession>A0AAV5S1N1</accession>
<feature type="compositionally biased region" description="Polar residues" evidence="1">
    <location>
        <begin position="348"/>
        <end position="364"/>
    </location>
</feature>
<reference evidence="3 4" key="1">
    <citation type="journal article" date="2023" name="Elife">
        <title>Identification of key yeast species and microbe-microbe interactions impacting larval growth of Drosophila in the wild.</title>
        <authorList>
            <person name="Mure A."/>
            <person name="Sugiura Y."/>
            <person name="Maeda R."/>
            <person name="Honda K."/>
            <person name="Sakurai N."/>
            <person name="Takahashi Y."/>
            <person name="Watada M."/>
            <person name="Katoh T."/>
            <person name="Gotoh A."/>
            <person name="Gotoh Y."/>
            <person name="Taniguchi I."/>
            <person name="Nakamura K."/>
            <person name="Hayashi T."/>
            <person name="Katayama T."/>
            <person name="Uemura T."/>
            <person name="Hattori Y."/>
        </authorList>
    </citation>
    <scope>NUCLEOTIDE SEQUENCE [LARGE SCALE GENOMIC DNA]</scope>
    <source>
        <strain evidence="3 4">KH-74</strain>
    </source>
</reference>
<dbReference type="InterPro" id="IPR006166">
    <property type="entry name" value="ERCC4_domain"/>
</dbReference>
<organism evidence="3 4">
    <name type="scientific">Maudiozyma humilis</name>
    <name type="common">Sour dough yeast</name>
    <name type="synonym">Kazachstania humilis</name>
    <dbReference type="NCBI Taxonomy" id="51915"/>
    <lineage>
        <taxon>Eukaryota</taxon>
        <taxon>Fungi</taxon>
        <taxon>Dikarya</taxon>
        <taxon>Ascomycota</taxon>
        <taxon>Saccharomycotina</taxon>
        <taxon>Saccharomycetes</taxon>
        <taxon>Saccharomycetales</taxon>
        <taxon>Saccharomycetaceae</taxon>
        <taxon>Maudiozyma</taxon>
    </lineage>
</organism>
<sequence length="745" mass="84405">MDVVIDILDDSSSDGEQQGVKVVRASNDTPTKQKSQKTHSKARQDEEVHSDSIEILGSGSVPSSPTRHIHASNIEKPTQVVDESAELHISFVDDDEVEISNEVPIVTSKAPLIETVPANSKRNLKRVRSLLDDIRDEFGYSSSSDEEVDFDILLGKKKTTHRPISGSKQITGRSIQGISAAVPQTNGPQKSTSKDVIVIDGTMSSSQAHNTYASGESKQNIDVLRDFPMSSSQPPNAVTSEDSAHNIDVLKDFPMSSQKSVPCDNEDDLDIVHSASSLHNVAQSSQNTKLKPPQKPAKVSKTIKPTRLSAKKRKSNVRLLRRGDTDGMDGVDLEISMLLDDHIEDSSFDLSQSNAGERSASQPSVPKVNAPVPMVQRSKTTDFVDKFEEQRQTGPRETQNRFMERLSQYIINGHTYTDEESQTMVQQCIRNEKAKFKLVNQIYRDNVKARECIIIDLPKSLLENFNKTDIRVDELVSPATIQQSYSVDLPLIRFFRHCDSIYDFKHDYYYPCEKKIIEENVLLAYYDARDFFEQYTNHKVQLYKNLRMYWKTGKQLIIVLNEVGKFKRSIEQVADRLYKAKVNEQLGKPSSPSKRSSNLDEVEKLRMSASKLEERIMFINREWGMQILTVNSNLEFIHSLPNIASLISKKRMDPALRYMQYAYINVKSGKDQSDVLRKVLHDVGKIPDLKAGSIVRTYPKFMSLFNDFQEGKLKSDQNGNHIMTPMMERRLFKLFTSTNPDDVLP</sequence>
<protein>
    <submittedName>
        <fullName evidence="3">Mms4 protein</fullName>
    </submittedName>
</protein>
<feature type="region of interest" description="Disordered" evidence="1">
    <location>
        <begin position="1"/>
        <end position="67"/>
    </location>
</feature>
<name>A0AAV5S1N1_MAUHU</name>
<dbReference type="Proteomes" id="UP001377567">
    <property type="component" value="Unassembled WGS sequence"/>
</dbReference>
<proteinExistence type="predicted"/>
<feature type="region of interest" description="Disordered" evidence="1">
    <location>
        <begin position="280"/>
        <end position="301"/>
    </location>
</feature>
<dbReference type="GO" id="GO:0004518">
    <property type="term" value="F:nuclease activity"/>
    <property type="evidence" value="ECO:0007669"/>
    <property type="project" value="InterPro"/>
</dbReference>